<gene>
    <name evidence="2" type="ORF">GT360_09615</name>
</gene>
<accession>A0A7Z2T3T8</accession>
<keyword evidence="3" id="KW-1185">Reference proteome</keyword>
<keyword evidence="1" id="KW-1133">Transmembrane helix</keyword>
<organism evidence="2 3">
    <name type="scientific">Vibrio astriarenae</name>
    <dbReference type="NCBI Taxonomy" id="1481923"/>
    <lineage>
        <taxon>Bacteria</taxon>
        <taxon>Pseudomonadati</taxon>
        <taxon>Pseudomonadota</taxon>
        <taxon>Gammaproteobacteria</taxon>
        <taxon>Vibrionales</taxon>
        <taxon>Vibrionaceae</taxon>
        <taxon>Vibrio</taxon>
    </lineage>
</organism>
<feature type="transmembrane region" description="Helical" evidence="1">
    <location>
        <begin position="173"/>
        <end position="193"/>
    </location>
</feature>
<reference evidence="2 3" key="1">
    <citation type="submission" date="2020-01" db="EMBL/GenBank/DDBJ databases">
        <title>Whole genome and functional gene identification of agarase of Vibrio HN897.</title>
        <authorList>
            <person name="Liu Y."/>
            <person name="Zhao Z."/>
        </authorList>
    </citation>
    <scope>NUCLEOTIDE SEQUENCE [LARGE SCALE GENOMIC DNA]</scope>
    <source>
        <strain evidence="2 3">HN897</strain>
    </source>
</reference>
<feature type="transmembrane region" description="Helical" evidence="1">
    <location>
        <begin position="205"/>
        <end position="227"/>
    </location>
</feature>
<evidence type="ECO:0000256" key="1">
    <source>
        <dbReference type="SAM" id="Phobius"/>
    </source>
</evidence>
<dbReference type="AlphaFoldDB" id="A0A7Z2T3T8"/>
<feature type="transmembrane region" description="Helical" evidence="1">
    <location>
        <begin position="142"/>
        <end position="161"/>
    </location>
</feature>
<dbReference type="EMBL" id="CP047475">
    <property type="protein sequence ID" value="QIA63760.1"/>
    <property type="molecule type" value="Genomic_DNA"/>
</dbReference>
<keyword evidence="1" id="KW-0472">Membrane</keyword>
<dbReference type="Proteomes" id="UP000464262">
    <property type="component" value="Chromosome 1"/>
</dbReference>
<evidence type="ECO:0000313" key="3">
    <source>
        <dbReference type="Proteomes" id="UP000464262"/>
    </source>
</evidence>
<proteinExistence type="predicted"/>
<name>A0A7Z2T3T8_9VIBR</name>
<dbReference type="RefSeq" id="WP_164648655.1">
    <property type="nucleotide sequence ID" value="NZ_CP047475.1"/>
</dbReference>
<feature type="transmembrane region" description="Helical" evidence="1">
    <location>
        <begin position="81"/>
        <end position="102"/>
    </location>
</feature>
<feature type="transmembrane region" description="Helical" evidence="1">
    <location>
        <begin position="108"/>
        <end position="130"/>
    </location>
</feature>
<protein>
    <submittedName>
        <fullName evidence="2">Uncharacterized protein</fullName>
    </submittedName>
</protein>
<sequence length="230" mass="25366">MIATLLMTFPPMLLGAQLILTLILVKGEICPGQRGRIHRVLPVLAILWLAVCSLRVEAFMVVFAIFYFYTQVQTKKTREQGPLWLLYLGGGLAATFTLMLAFQAPQSAITLGMITWLVLLGGALAHVLLVTARTRLQAFHRLLPFCGVVSAMVFALSVLWLSYSLDLDAHPHLLMPILSSVVMLIVGIVAWCWHLIRQTDPNKFVILFALILLLGASQVFLSLNSLVTAA</sequence>
<dbReference type="KEGG" id="vas:GT360_09615"/>
<keyword evidence="1" id="KW-0812">Transmembrane</keyword>
<feature type="transmembrane region" description="Helical" evidence="1">
    <location>
        <begin position="43"/>
        <end position="69"/>
    </location>
</feature>
<evidence type="ECO:0000313" key="2">
    <source>
        <dbReference type="EMBL" id="QIA63760.1"/>
    </source>
</evidence>